<dbReference type="RefSeq" id="WP_061322564.1">
    <property type="nucleotide sequence ID" value="NZ_CBIFXG010000007.1"/>
</dbReference>
<accession>A0A126VGJ5</accession>
<dbReference type="PANTHER" id="PTHR43877:SF1">
    <property type="entry name" value="ACETYLTRANSFERASE"/>
    <property type="match status" value="1"/>
</dbReference>
<dbReference type="GO" id="GO:0016747">
    <property type="term" value="F:acyltransferase activity, transferring groups other than amino-acyl groups"/>
    <property type="evidence" value="ECO:0007669"/>
    <property type="project" value="InterPro"/>
</dbReference>
<dbReference type="STRING" id="61652.AXX16_1737"/>
<dbReference type="PANTHER" id="PTHR43877">
    <property type="entry name" value="AMINOALKYLPHOSPHONATE N-ACETYLTRANSFERASE-RELATED-RELATED"/>
    <property type="match status" value="1"/>
</dbReference>
<keyword evidence="1 6" id="KW-0808">Transferase</keyword>
<dbReference type="InterPro" id="IPR000182">
    <property type="entry name" value="GNAT_dom"/>
</dbReference>
<dbReference type="EMBL" id="JADULK010000015">
    <property type="protein sequence ID" value="MBH1932186.1"/>
    <property type="molecule type" value="Genomic_DNA"/>
</dbReference>
<dbReference type="EMBL" id="LR134493">
    <property type="protein sequence ID" value="VEI66970.1"/>
    <property type="molecule type" value="Genomic_DNA"/>
</dbReference>
<name>A0A126VGJ5_SERRU</name>
<dbReference type="Proteomes" id="UP000624159">
    <property type="component" value="Unassembled WGS sequence"/>
</dbReference>
<dbReference type="KEGG" id="srz:AXX16_1737"/>
<dbReference type="AlphaFoldDB" id="A0A126VGJ5"/>
<evidence type="ECO:0000256" key="2">
    <source>
        <dbReference type="ARBA" id="ARBA00023315"/>
    </source>
</evidence>
<dbReference type="SUPFAM" id="SSF55729">
    <property type="entry name" value="Acyl-CoA N-acyltransferases (Nat)"/>
    <property type="match status" value="1"/>
</dbReference>
<evidence type="ECO:0000256" key="1">
    <source>
        <dbReference type="ARBA" id="ARBA00022679"/>
    </source>
</evidence>
<reference evidence="4 9" key="2">
    <citation type="submission" date="2020-11" db="EMBL/GenBank/DDBJ databases">
        <title>Enhanced detection system for hospital associated transmission using whole genome sequencing surveillance.</title>
        <authorList>
            <person name="Harrison L.H."/>
            <person name="Van Tyne D."/>
            <person name="Marsh J.W."/>
            <person name="Griffith M.P."/>
            <person name="Snyder D.J."/>
            <person name="Cooper V.S."/>
            <person name="Mustapha M."/>
        </authorList>
    </citation>
    <scope>NUCLEOTIDE SEQUENCE [LARGE SCALE GENOMIC DNA]</scope>
    <source>
        <strain evidence="4 9">SER00230</strain>
    </source>
</reference>
<evidence type="ECO:0000313" key="8">
    <source>
        <dbReference type="Proteomes" id="UP000281904"/>
    </source>
</evidence>
<evidence type="ECO:0000313" key="6">
    <source>
        <dbReference type="EMBL" id="VEI66970.1"/>
    </source>
</evidence>
<proteinExistence type="predicted"/>
<evidence type="ECO:0000313" key="4">
    <source>
        <dbReference type="EMBL" id="MBH1932186.1"/>
    </source>
</evidence>
<gene>
    <name evidence="4" type="ORF">I5U13_21250</name>
    <name evidence="6" type="ORF">NCTC10036_02838</name>
    <name evidence="5" type="ORF">NCTC9419_00945</name>
</gene>
<feature type="domain" description="N-acetyltransferase" evidence="3">
    <location>
        <begin position="1"/>
        <end position="140"/>
    </location>
</feature>
<sequence>MQIRPYQQSDRPFLRRIYLAARKTAFHWRDTRHYQPKDFDRATLGEEIWVAEENGIPLGFVSIHRAEDFIHNLFVDPTQQTRGVGSALLKQAESTFRGIGALKCLIRNEPALLFYRRHGWHIVSQGGEGDDAYYLLHSAAS</sequence>
<evidence type="ECO:0000313" key="9">
    <source>
        <dbReference type="Proteomes" id="UP000624159"/>
    </source>
</evidence>
<dbReference type="EMBL" id="LR134155">
    <property type="protein sequence ID" value="VEA69450.1"/>
    <property type="molecule type" value="Genomic_DNA"/>
</dbReference>
<dbReference type="InterPro" id="IPR050832">
    <property type="entry name" value="Bact_Acetyltransf"/>
</dbReference>
<dbReference type="Proteomes" id="UP000271603">
    <property type="component" value="Chromosome"/>
</dbReference>
<dbReference type="Pfam" id="PF13508">
    <property type="entry name" value="Acetyltransf_7"/>
    <property type="match status" value="1"/>
</dbReference>
<dbReference type="Proteomes" id="UP000281904">
    <property type="component" value="Chromosome"/>
</dbReference>
<organism evidence="6 8">
    <name type="scientific">Serratia rubidaea</name>
    <name type="common">Serratia marinorubra</name>
    <dbReference type="NCBI Taxonomy" id="61652"/>
    <lineage>
        <taxon>Bacteria</taxon>
        <taxon>Pseudomonadati</taxon>
        <taxon>Pseudomonadota</taxon>
        <taxon>Gammaproteobacteria</taxon>
        <taxon>Enterobacterales</taxon>
        <taxon>Yersiniaceae</taxon>
        <taxon>Serratia</taxon>
    </lineage>
</organism>
<keyword evidence="9" id="KW-1185">Reference proteome</keyword>
<keyword evidence="2" id="KW-0012">Acyltransferase</keyword>
<dbReference type="PROSITE" id="PS51186">
    <property type="entry name" value="GNAT"/>
    <property type="match status" value="1"/>
</dbReference>
<evidence type="ECO:0000313" key="5">
    <source>
        <dbReference type="EMBL" id="VEA69450.1"/>
    </source>
</evidence>
<protein>
    <submittedName>
        <fullName evidence="4">GNAT family N-acetyltransferase</fullName>
    </submittedName>
    <submittedName>
        <fullName evidence="6">Putative acetyltransferase</fullName>
    </submittedName>
</protein>
<dbReference type="Gene3D" id="3.40.630.30">
    <property type="match status" value="1"/>
</dbReference>
<evidence type="ECO:0000259" key="3">
    <source>
        <dbReference type="PROSITE" id="PS51186"/>
    </source>
</evidence>
<evidence type="ECO:0000313" key="7">
    <source>
        <dbReference type="Proteomes" id="UP000271603"/>
    </source>
</evidence>
<dbReference type="CDD" id="cd04301">
    <property type="entry name" value="NAT_SF"/>
    <property type="match status" value="1"/>
</dbReference>
<dbReference type="InterPro" id="IPR016181">
    <property type="entry name" value="Acyl_CoA_acyltransferase"/>
</dbReference>
<reference evidence="7 8" key="1">
    <citation type="submission" date="2018-12" db="EMBL/GenBank/DDBJ databases">
        <authorList>
            <consortium name="Pathogen Informatics"/>
        </authorList>
    </citation>
    <scope>NUCLEOTIDE SEQUENCE [LARGE SCALE GENOMIC DNA]</scope>
    <source>
        <strain evidence="6 8">NCTC10036</strain>
        <strain evidence="5 7">NCTC9419</strain>
    </source>
</reference>